<proteinExistence type="predicted"/>
<evidence type="ECO:0008006" key="3">
    <source>
        <dbReference type="Google" id="ProtNLM"/>
    </source>
</evidence>
<reference evidence="1" key="2">
    <citation type="submission" date="2023-05" db="EMBL/GenBank/DDBJ databases">
        <authorList>
            <consortium name="Lawrence Berkeley National Laboratory"/>
            <person name="Steindorff A."/>
            <person name="Hensen N."/>
            <person name="Bonometti L."/>
            <person name="Westerberg I."/>
            <person name="Brannstrom I.O."/>
            <person name="Guillou S."/>
            <person name="Cros-Aarteil S."/>
            <person name="Calhoun S."/>
            <person name="Haridas S."/>
            <person name="Kuo A."/>
            <person name="Mondo S."/>
            <person name="Pangilinan J."/>
            <person name="Riley R."/>
            <person name="Labutti K."/>
            <person name="Andreopoulos B."/>
            <person name="Lipzen A."/>
            <person name="Chen C."/>
            <person name="Yanf M."/>
            <person name="Daum C."/>
            <person name="Ng V."/>
            <person name="Clum A."/>
            <person name="Ohm R."/>
            <person name="Martin F."/>
            <person name="Silar P."/>
            <person name="Natvig D."/>
            <person name="Lalanne C."/>
            <person name="Gautier V."/>
            <person name="Ament-Velasquez S.L."/>
            <person name="Kruys A."/>
            <person name="Hutchinson M.I."/>
            <person name="Powell A.J."/>
            <person name="Barry K."/>
            <person name="Miller A.N."/>
            <person name="Grigoriev I.V."/>
            <person name="Debuchy R."/>
            <person name="Gladieux P."/>
            <person name="Thoren M.H."/>
            <person name="Johannesson H."/>
        </authorList>
    </citation>
    <scope>NUCLEOTIDE SEQUENCE</scope>
    <source>
        <strain evidence="1">PSN243</strain>
    </source>
</reference>
<evidence type="ECO:0000313" key="1">
    <source>
        <dbReference type="EMBL" id="KAK4447406.1"/>
    </source>
</evidence>
<comment type="caution">
    <text evidence="1">The sequence shown here is derived from an EMBL/GenBank/DDBJ whole genome shotgun (WGS) entry which is preliminary data.</text>
</comment>
<organism evidence="1 2">
    <name type="scientific">Podospora aff. communis PSN243</name>
    <dbReference type="NCBI Taxonomy" id="3040156"/>
    <lineage>
        <taxon>Eukaryota</taxon>
        <taxon>Fungi</taxon>
        <taxon>Dikarya</taxon>
        <taxon>Ascomycota</taxon>
        <taxon>Pezizomycotina</taxon>
        <taxon>Sordariomycetes</taxon>
        <taxon>Sordariomycetidae</taxon>
        <taxon>Sordariales</taxon>
        <taxon>Podosporaceae</taxon>
        <taxon>Podospora</taxon>
    </lineage>
</organism>
<dbReference type="Proteomes" id="UP001321760">
    <property type="component" value="Unassembled WGS sequence"/>
</dbReference>
<dbReference type="EMBL" id="MU865950">
    <property type="protein sequence ID" value="KAK4447406.1"/>
    <property type="molecule type" value="Genomic_DNA"/>
</dbReference>
<gene>
    <name evidence="1" type="ORF">QBC34DRAFT_409971</name>
</gene>
<keyword evidence="2" id="KW-1185">Reference proteome</keyword>
<evidence type="ECO:0000313" key="2">
    <source>
        <dbReference type="Proteomes" id="UP001321760"/>
    </source>
</evidence>
<accession>A0AAV9GI52</accession>
<sequence length="588" mass="67782">MVHITELPVEILQEILLEVCKCYMGDCKSYVRGRRALRLKLVCKHFRETIEPVLLESRVAEFNDKTSFGTIEALPVTTYRYGVDKFMHRYVVYHTRTEQDAYRGRFVHLRKAAEAYCAETGADLDHCIDEFVWLVLDRAATAPGERTDFYHSTNTWRRNQWSTYYDPLRGPYTLAFNESTYYRSEFEPNINLLSAAAYFNNFPLAKRLLAQGYCPTTHNELLPAPMETAAFGGNAEMLQLLQEHLPDFKDLGRSAIFRFRSKVHHSSLLGAAFRGDLDMVKLALFPPSRAEPDSTKLLDQRYGSVDPESLAGYFIRHAILNTRDWDVYQYLVSAFRKQDRKYGLLDLILFFNVRRGNTDFVRKLVFENGYLGQLKQCDLAQSRSRTPDFECLQDAIRLCHDDMVDFLIDECGIIPALRQHGSYETWDLGEAGNFITVAAMAGSLSLLKKLLAKGASVDGQGMLSWHTAFCAALGLEHFDMARYLLTLRNPSRRWKRQLVLEALKPKKEWVETTNTRWPYMSHLPGYGSISRFLDEIWGEELRQPPPKFPPQLRNTRRHCLDMEEVLDKVDFSTAFATWEISGAGDGWR</sequence>
<dbReference type="SUPFAM" id="SSF48403">
    <property type="entry name" value="Ankyrin repeat"/>
    <property type="match status" value="1"/>
</dbReference>
<reference evidence="1" key="1">
    <citation type="journal article" date="2023" name="Mol. Phylogenet. Evol.">
        <title>Genome-scale phylogeny and comparative genomics of the fungal order Sordariales.</title>
        <authorList>
            <person name="Hensen N."/>
            <person name="Bonometti L."/>
            <person name="Westerberg I."/>
            <person name="Brannstrom I.O."/>
            <person name="Guillou S."/>
            <person name="Cros-Aarteil S."/>
            <person name="Calhoun S."/>
            <person name="Haridas S."/>
            <person name="Kuo A."/>
            <person name="Mondo S."/>
            <person name="Pangilinan J."/>
            <person name="Riley R."/>
            <person name="LaButti K."/>
            <person name="Andreopoulos B."/>
            <person name="Lipzen A."/>
            <person name="Chen C."/>
            <person name="Yan M."/>
            <person name="Daum C."/>
            <person name="Ng V."/>
            <person name="Clum A."/>
            <person name="Steindorff A."/>
            <person name="Ohm R.A."/>
            <person name="Martin F."/>
            <person name="Silar P."/>
            <person name="Natvig D.O."/>
            <person name="Lalanne C."/>
            <person name="Gautier V."/>
            <person name="Ament-Velasquez S.L."/>
            <person name="Kruys A."/>
            <person name="Hutchinson M.I."/>
            <person name="Powell A.J."/>
            <person name="Barry K."/>
            <person name="Miller A.N."/>
            <person name="Grigoriev I.V."/>
            <person name="Debuchy R."/>
            <person name="Gladieux P."/>
            <person name="Hiltunen Thoren M."/>
            <person name="Johannesson H."/>
        </authorList>
    </citation>
    <scope>NUCLEOTIDE SEQUENCE</scope>
    <source>
        <strain evidence="1">PSN243</strain>
    </source>
</reference>
<dbReference type="InterPro" id="IPR036770">
    <property type="entry name" value="Ankyrin_rpt-contain_sf"/>
</dbReference>
<dbReference type="Gene3D" id="1.25.40.20">
    <property type="entry name" value="Ankyrin repeat-containing domain"/>
    <property type="match status" value="1"/>
</dbReference>
<protein>
    <recommendedName>
        <fullName evidence="3">F-box domain-containing protein</fullName>
    </recommendedName>
</protein>
<name>A0AAV9GI52_9PEZI</name>
<dbReference type="AlphaFoldDB" id="A0AAV9GI52"/>